<feature type="region of interest" description="Disordered" evidence="1">
    <location>
        <begin position="87"/>
        <end position="119"/>
    </location>
</feature>
<feature type="compositionally biased region" description="Low complexity" evidence="1">
    <location>
        <begin position="339"/>
        <end position="355"/>
    </location>
</feature>
<dbReference type="Pfam" id="PF03732">
    <property type="entry name" value="Retrotrans_gag"/>
    <property type="match status" value="1"/>
</dbReference>
<dbReference type="PANTHER" id="PTHR33223:SF8">
    <property type="entry name" value="OS04G0172440 PROTEIN"/>
    <property type="match status" value="1"/>
</dbReference>
<dbReference type="PANTHER" id="PTHR33223">
    <property type="entry name" value="CCHC-TYPE DOMAIN-CONTAINING PROTEIN"/>
    <property type="match status" value="1"/>
</dbReference>
<name>A0A7J7FWD7_CAMSI</name>
<dbReference type="AlphaFoldDB" id="A0A7J7FWD7"/>
<accession>A0A7J7FWD7</accession>
<feature type="region of interest" description="Disordered" evidence="1">
    <location>
        <begin position="470"/>
        <end position="492"/>
    </location>
</feature>
<reference evidence="4" key="1">
    <citation type="journal article" date="2020" name="Nat. Commun.">
        <title>Genome assembly of wild tea tree DASZ reveals pedigree and selection history of tea varieties.</title>
        <authorList>
            <person name="Zhang W."/>
            <person name="Zhang Y."/>
            <person name="Qiu H."/>
            <person name="Guo Y."/>
            <person name="Wan H."/>
            <person name="Zhang X."/>
            <person name="Scossa F."/>
            <person name="Alseekh S."/>
            <person name="Zhang Q."/>
            <person name="Wang P."/>
            <person name="Xu L."/>
            <person name="Schmidt M.H."/>
            <person name="Jia X."/>
            <person name="Li D."/>
            <person name="Zhu A."/>
            <person name="Guo F."/>
            <person name="Chen W."/>
            <person name="Ni D."/>
            <person name="Usadel B."/>
            <person name="Fernie A.R."/>
            <person name="Wen W."/>
        </authorList>
    </citation>
    <scope>NUCLEOTIDE SEQUENCE [LARGE SCALE GENOMIC DNA]</scope>
    <source>
        <strain evidence="4">cv. G240</strain>
    </source>
</reference>
<dbReference type="EMBL" id="JACBKZ010000014">
    <property type="protein sequence ID" value="KAF5932619.1"/>
    <property type="molecule type" value="Genomic_DNA"/>
</dbReference>
<keyword evidence="4" id="KW-1185">Reference proteome</keyword>
<feature type="domain" description="Retrotransposon gag" evidence="2">
    <location>
        <begin position="205"/>
        <end position="292"/>
    </location>
</feature>
<proteinExistence type="predicted"/>
<feature type="region of interest" description="Disordered" evidence="1">
    <location>
        <begin position="1"/>
        <end position="28"/>
    </location>
</feature>
<sequence>MEEMMRQLQESMRQIQEDAARQAEFSRQQATVMAQQAELITRLQQQNAASASHQVPPPPGVPLPEQAPTVQNALPNTQNTVPNIQNIQEDTNLPTGPALPPLPPQLSKTHTPNHPDSPFEFEIDHTALKLSKLEKLFKKSQGVKAIPDIEDGYTDVAVTLPDRFKMPQIDRFDRSGDPMVHLRLFSDILQPMGLTRPQKLSLFGRTLSGVTAIWYAKLEDEVKRSWDEMAEAFVAQYSYNTQIEITTRDLETTRQESKKTFSDFVTRWRAKASMMTLRPTDKDQIRMIVRNLQPKLMQKMIVLPFPTFSDLHEMGVQIEDTMKQGLIDQDREQPRRTFNRNNNAGPSGAASARASEVSMVTTIPPPLPRPMAATLFSGASESNTQTSKYQPRGQRTFTPLYMPLSKALGVLIRKGHLKPLEPRPLPNPLPPSHNPAMYCAYHQQHGHDTDQCFRLCHKIQDLVDKNVILPPEKPNVTTNPLPTHNQTPPPKRVNLIQTGVVSYDPSIYITPTHLPKPKVLLPDCTDFLCMLDISTTQLEPTVVTIEDGAGQTSGKNGIVESGIEQSFVGKVYDPSEYILSTGQIGLGIELLKKEELCVIRGDGFRQGADDLTAVDEDFAKLQFFDDQESGDTAVNWFDYEESAEATGWLDDQPDVVGESQPEQGPVGARVSVVAGRAGSQVTLPKSAGTKNFAQDGSIVNAGKVEQQTALTQVEQQGSERTGKAKIHEGIESAARTRTEDVVGMQTESAVSTNMSEPDKCLLNASGMWWEDDDLCLAHTDEDWGSNQPDDTWYLDEVDHMTRSGRYFKPPHLDQPEAFGKDKEVEKQKEKQIKDEAVLKQLKKIQADISI</sequence>
<protein>
    <recommendedName>
        <fullName evidence="2">Retrotransposon gag domain-containing protein</fullName>
    </recommendedName>
</protein>
<comment type="caution">
    <text evidence="3">The sequence shown here is derived from an EMBL/GenBank/DDBJ whole genome shotgun (WGS) entry which is preliminary data.</text>
</comment>
<evidence type="ECO:0000313" key="4">
    <source>
        <dbReference type="Proteomes" id="UP000593564"/>
    </source>
</evidence>
<gene>
    <name evidence="3" type="ORF">HYC85_028790</name>
</gene>
<evidence type="ECO:0000256" key="1">
    <source>
        <dbReference type="SAM" id="MobiDB-lite"/>
    </source>
</evidence>
<evidence type="ECO:0000259" key="2">
    <source>
        <dbReference type="Pfam" id="PF03732"/>
    </source>
</evidence>
<dbReference type="InterPro" id="IPR005162">
    <property type="entry name" value="Retrotrans_gag_dom"/>
</dbReference>
<feature type="region of interest" description="Disordered" evidence="1">
    <location>
        <begin position="331"/>
        <end position="356"/>
    </location>
</feature>
<evidence type="ECO:0000313" key="3">
    <source>
        <dbReference type="EMBL" id="KAF5932619.1"/>
    </source>
</evidence>
<feature type="compositionally biased region" description="Polar residues" evidence="1">
    <location>
        <begin position="475"/>
        <end position="486"/>
    </location>
</feature>
<dbReference type="Proteomes" id="UP000593564">
    <property type="component" value="Unassembled WGS sequence"/>
</dbReference>
<organism evidence="3 4">
    <name type="scientific">Camellia sinensis</name>
    <name type="common">Tea plant</name>
    <name type="synonym">Thea sinensis</name>
    <dbReference type="NCBI Taxonomy" id="4442"/>
    <lineage>
        <taxon>Eukaryota</taxon>
        <taxon>Viridiplantae</taxon>
        <taxon>Streptophyta</taxon>
        <taxon>Embryophyta</taxon>
        <taxon>Tracheophyta</taxon>
        <taxon>Spermatophyta</taxon>
        <taxon>Magnoliopsida</taxon>
        <taxon>eudicotyledons</taxon>
        <taxon>Gunneridae</taxon>
        <taxon>Pentapetalae</taxon>
        <taxon>asterids</taxon>
        <taxon>Ericales</taxon>
        <taxon>Theaceae</taxon>
        <taxon>Camellia</taxon>
    </lineage>
</organism>
<reference evidence="3 4" key="2">
    <citation type="submission" date="2020-07" db="EMBL/GenBank/DDBJ databases">
        <title>Genome assembly of wild tea tree DASZ reveals pedigree and selection history of tea varieties.</title>
        <authorList>
            <person name="Zhang W."/>
        </authorList>
    </citation>
    <scope>NUCLEOTIDE SEQUENCE [LARGE SCALE GENOMIC DNA]</scope>
    <source>
        <strain evidence="4">cv. G240</strain>
        <tissue evidence="3">Leaf</tissue>
    </source>
</reference>